<sequence>MLRFLFICVAIFSFCFTNMVQSQNKKDNKGWHDEIIYHVFQRSFYDSNGDKYGDLNGFIQKLDYLKELGVTTILFTPLYESDFYHNYFPTDYAKIDPEYGTMEEYIAFVKAVHEKDMKFLMDMETQYAQSGHIWFDDSYRNPQSQYADFIYYSDSAHQYPEQIFMPTKSELFDFNLWPGKKRNIVFLDLNNTKVKLWMKDFYAFWVDPNKDGKFDDGVDGFRIDHIMDDLDYKGLFVNMYSEFWNPIFKHCKNINPDLFVLGEQSNWNHYGDKMIKESGADASFSFPLRFALAGSKGVHDMYTDPDKEGVNMNPYRIIKEVQATMQRFSDDTYSINFLENHDTNRWASVVNNNNKQIRIGAVLNLLLPGVPSIYYGQELGMSGTTGIWNSDANHIPVREAFPWSANPHADGMAAFYENTGEWWDNSIYVNGVAKQISLSNQMSDPNSLWHLYKSLINIRKSNPSLMFGDFTPIESVPFEILAYSRIYENNEVTIVLNLSNKEITIEMQLNGKQLINEGATLKNKKLILKPYSFLVTKSTKNEQFKNI</sequence>
<dbReference type="Pfam" id="PF00128">
    <property type="entry name" value="Alpha-amylase"/>
    <property type="match status" value="1"/>
</dbReference>
<dbReference type="InterPro" id="IPR013780">
    <property type="entry name" value="Glyco_hydro_b"/>
</dbReference>
<evidence type="ECO:0000256" key="1">
    <source>
        <dbReference type="ARBA" id="ARBA00008061"/>
    </source>
</evidence>
<feature type="domain" description="Glycosyl hydrolase family 13 catalytic" evidence="5">
    <location>
        <begin position="38"/>
        <end position="416"/>
    </location>
</feature>
<name>A0A2U2BC09_9BACT</name>
<dbReference type="Pfam" id="PF23915">
    <property type="entry name" value="SusG_C"/>
    <property type="match status" value="1"/>
</dbReference>
<feature type="signal peptide" evidence="4">
    <location>
        <begin position="1"/>
        <end position="22"/>
    </location>
</feature>
<protein>
    <recommendedName>
        <fullName evidence="5">Glycosyl hydrolase family 13 catalytic domain-containing protein</fullName>
    </recommendedName>
</protein>
<keyword evidence="3" id="KW-0326">Glycosidase</keyword>
<evidence type="ECO:0000313" key="7">
    <source>
        <dbReference type="Proteomes" id="UP000244956"/>
    </source>
</evidence>
<dbReference type="Gene3D" id="3.90.400.10">
    <property type="entry name" value="Oligo-1,6-glucosidase, Domain 2"/>
    <property type="match status" value="1"/>
</dbReference>
<organism evidence="6 7">
    <name type="scientific">Marinilabilia rubra</name>
    <dbReference type="NCBI Taxonomy" id="2162893"/>
    <lineage>
        <taxon>Bacteria</taxon>
        <taxon>Pseudomonadati</taxon>
        <taxon>Bacteroidota</taxon>
        <taxon>Bacteroidia</taxon>
        <taxon>Marinilabiliales</taxon>
        <taxon>Marinilabiliaceae</taxon>
        <taxon>Marinilabilia</taxon>
    </lineage>
</organism>
<dbReference type="InterPro" id="IPR017853">
    <property type="entry name" value="GH"/>
</dbReference>
<dbReference type="InterPro" id="IPR006047">
    <property type="entry name" value="GH13_cat_dom"/>
</dbReference>
<dbReference type="EMBL" id="QEWP01000002">
    <property type="protein sequence ID" value="PWE00598.1"/>
    <property type="molecule type" value="Genomic_DNA"/>
</dbReference>
<dbReference type="GO" id="GO:0005975">
    <property type="term" value="P:carbohydrate metabolic process"/>
    <property type="evidence" value="ECO:0007669"/>
    <property type="project" value="InterPro"/>
</dbReference>
<evidence type="ECO:0000256" key="3">
    <source>
        <dbReference type="ARBA" id="ARBA00023295"/>
    </source>
</evidence>
<proteinExistence type="inferred from homology"/>
<dbReference type="AlphaFoldDB" id="A0A2U2BC09"/>
<reference evidence="6 7" key="1">
    <citation type="submission" date="2018-05" db="EMBL/GenBank/DDBJ databases">
        <title>Marinilabilia rubrum sp. nov., isolated from saltern sediment.</title>
        <authorList>
            <person name="Zhang R."/>
        </authorList>
    </citation>
    <scope>NUCLEOTIDE SEQUENCE [LARGE SCALE GENOMIC DNA]</scope>
    <source>
        <strain evidence="6 7">WTE16</strain>
    </source>
</reference>
<dbReference type="GO" id="GO:0016798">
    <property type="term" value="F:hydrolase activity, acting on glycosyl bonds"/>
    <property type="evidence" value="ECO:0007669"/>
    <property type="project" value="UniProtKB-KW"/>
</dbReference>
<gene>
    <name evidence="6" type="ORF">DDZ16_03085</name>
</gene>
<dbReference type="RefSeq" id="WP_109262970.1">
    <property type="nucleotide sequence ID" value="NZ_QEWP01000002.1"/>
</dbReference>
<dbReference type="PANTHER" id="PTHR10357">
    <property type="entry name" value="ALPHA-AMYLASE FAMILY MEMBER"/>
    <property type="match status" value="1"/>
</dbReference>
<comment type="similarity">
    <text evidence="1">Belongs to the glycosyl hydrolase 13 family.</text>
</comment>
<dbReference type="Gene3D" id="3.20.20.80">
    <property type="entry name" value="Glycosidases"/>
    <property type="match status" value="1"/>
</dbReference>
<evidence type="ECO:0000259" key="5">
    <source>
        <dbReference type="SMART" id="SM00642"/>
    </source>
</evidence>
<evidence type="ECO:0000256" key="4">
    <source>
        <dbReference type="SAM" id="SignalP"/>
    </source>
</evidence>
<dbReference type="Proteomes" id="UP000244956">
    <property type="component" value="Unassembled WGS sequence"/>
</dbReference>
<dbReference type="Gene3D" id="2.60.40.1180">
    <property type="entry name" value="Golgi alpha-mannosidase II"/>
    <property type="match status" value="1"/>
</dbReference>
<dbReference type="SMART" id="SM00642">
    <property type="entry name" value="Aamy"/>
    <property type="match status" value="1"/>
</dbReference>
<feature type="chain" id="PRO_5015546031" description="Glycosyl hydrolase family 13 catalytic domain-containing protein" evidence="4">
    <location>
        <begin position="23"/>
        <end position="547"/>
    </location>
</feature>
<keyword evidence="2" id="KW-0378">Hydrolase</keyword>
<dbReference type="InterPro" id="IPR056300">
    <property type="entry name" value="SusG-like_C"/>
</dbReference>
<evidence type="ECO:0000256" key="2">
    <source>
        <dbReference type="ARBA" id="ARBA00022801"/>
    </source>
</evidence>
<comment type="caution">
    <text evidence="6">The sequence shown here is derived from an EMBL/GenBank/DDBJ whole genome shotgun (WGS) entry which is preliminary data.</text>
</comment>
<dbReference type="OrthoDB" id="9805159at2"/>
<keyword evidence="7" id="KW-1185">Reference proteome</keyword>
<dbReference type="SUPFAM" id="SSF51011">
    <property type="entry name" value="Glycosyl hydrolase domain"/>
    <property type="match status" value="1"/>
</dbReference>
<dbReference type="InterPro" id="IPR045857">
    <property type="entry name" value="O16G_dom_2"/>
</dbReference>
<dbReference type="SUPFAM" id="SSF51445">
    <property type="entry name" value="(Trans)glycosidases"/>
    <property type="match status" value="1"/>
</dbReference>
<keyword evidence="4" id="KW-0732">Signal</keyword>
<evidence type="ECO:0000313" key="6">
    <source>
        <dbReference type="EMBL" id="PWE00598.1"/>
    </source>
</evidence>
<accession>A0A2U2BC09</accession>